<dbReference type="AlphaFoldDB" id="W9GWU9"/>
<evidence type="ECO:0000313" key="1">
    <source>
        <dbReference type="EMBL" id="EWY36927.1"/>
    </source>
</evidence>
<dbReference type="EMBL" id="AVFL01000033">
    <property type="protein sequence ID" value="EWY36927.1"/>
    <property type="molecule type" value="Genomic_DNA"/>
</dbReference>
<dbReference type="Proteomes" id="UP000019486">
    <property type="component" value="Unassembled WGS sequence"/>
</dbReference>
<reference evidence="1 2" key="1">
    <citation type="submission" date="2013-08" db="EMBL/GenBank/DDBJ databases">
        <title>The genome sequence of Skermanella stibiiresistens.</title>
        <authorList>
            <person name="Zhu W."/>
            <person name="Wang G."/>
        </authorList>
    </citation>
    <scope>NUCLEOTIDE SEQUENCE [LARGE SCALE GENOMIC DNA]</scope>
    <source>
        <strain evidence="1 2">SB22</strain>
    </source>
</reference>
<organism evidence="1 2">
    <name type="scientific">Skermanella stibiiresistens SB22</name>
    <dbReference type="NCBI Taxonomy" id="1385369"/>
    <lineage>
        <taxon>Bacteria</taxon>
        <taxon>Pseudomonadati</taxon>
        <taxon>Pseudomonadota</taxon>
        <taxon>Alphaproteobacteria</taxon>
        <taxon>Rhodospirillales</taxon>
        <taxon>Azospirillaceae</taxon>
        <taxon>Skermanella</taxon>
    </lineage>
</organism>
<dbReference type="STRING" id="1385369.N825_22715"/>
<proteinExistence type="predicted"/>
<name>W9GWU9_9PROT</name>
<evidence type="ECO:0000313" key="2">
    <source>
        <dbReference type="Proteomes" id="UP000019486"/>
    </source>
</evidence>
<comment type="caution">
    <text evidence="1">The sequence shown here is derived from an EMBL/GenBank/DDBJ whole genome shotgun (WGS) entry which is preliminary data.</text>
</comment>
<accession>W9GWU9</accession>
<gene>
    <name evidence="1" type="ORF">N825_22715</name>
</gene>
<sequence length="32" mass="3752">MASSAAVRFNILAAQIRMMLTFFRVSRFFVLR</sequence>
<keyword evidence="2" id="KW-1185">Reference proteome</keyword>
<protein>
    <submittedName>
        <fullName evidence="1">Uncharacterized protein</fullName>
    </submittedName>
</protein>